<accession>A0A9P3UU30</accession>
<evidence type="ECO:0000313" key="5">
    <source>
        <dbReference type="Proteomes" id="UP001063166"/>
    </source>
</evidence>
<dbReference type="OrthoDB" id="18959at2759"/>
<dbReference type="AlphaFoldDB" id="A0A9P3UU30"/>
<feature type="coiled-coil region" evidence="1">
    <location>
        <begin position="198"/>
        <end position="253"/>
    </location>
</feature>
<dbReference type="EMBL" id="BRPK01000020">
    <property type="protein sequence ID" value="GLB45188.1"/>
    <property type="molecule type" value="Genomic_DNA"/>
</dbReference>
<dbReference type="Pfam" id="PF20882">
    <property type="entry name" value="Sos7"/>
    <property type="match status" value="1"/>
</dbReference>
<reference evidence="4" key="1">
    <citation type="submission" date="2022-07" db="EMBL/GenBank/DDBJ databases">
        <title>The genome of Lyophyllum shimeji provides insight into the initial evolution of ectomycorrhizal fungal genome.</title>
        <authorList>
            <person name="Kobayashi Y."/>
            <person name="Shibata T."/>
            <person name="Hirakawa H."/>
            <person name="Shigenobu S."/>
            <person name="Nishiyama T."/>
            <person name="Yamada A."/>
            <person name="Hasebe M."/>
            <person name="Kawaguchi M."/>
        </authorList>
    </citation>
    <scope>NUCLEOTIDE SEQUENCE</scope>
    <source>
        <strain evidence="4">AT787</strain>
    </source>
</reference>
<dbReference type="PANTHER" id="PTHR37329">
    <property type="entry name" value="KINETOCHORE PROTEIN SOS7"/>
    <property type="match status" value="1"/>
</dbReference>
<dbReference type="GO" id="GO:0051315">
    <property type="term" value="P:attachment of mitotic spindle microtubules to kinetochore"/>
    <property type="evidence" value="ECO:0007669"/>
    <property type="project" value="TreeGrafter"/>
</dbReference>
<gene>
    <name evidence="4" type="ORF">LshimejAT787_2000930</name>
</gene>
<sequence length="364" mass="41139">MQNQRRSSSSFGTPQQEQRLKDAQILKTRVEQANLQLLRNRSDFKSWKLDTDEASDTEDIERKDPAIVAADVVAQTSFLRKLKFQYLEQNAKDRYVKSIVSDIDDAPIVTTEDNKALLASNAAKKEQLKVAKTSFAEMQNDIRTLAPLVEQDYHKAKEATARAATLAQQIIDARLALTRLRKTHPQPRLTIQLADQKLVDQVTEMQDLSDELQSVNQQVQEVKDQVKRGALELESLRAERAEVEKAVKMSRVDEDDGRLVPLYDWYSASMKLHRSMSDLHESYTASENELRLTYNIDTGKATTHKITITLIFAPDTRQLAAVQTTGLKELNVEVGDLIDAHVQVNDVHGVIAAILGRARTRHIT</sequence>
<dbReference type="Proteomes" id="UP001063166">
    <property type="component" value="Unassembled WGS sequence"/>
</dbReference>
<dbReference type="GO" id="GO:0000776">
    <property type="term" value="C:kinetochore"/>
    <property type="evidence" value="ECO:0007669"/>
    <property type="project" value="InterPro"/>
</dbReference>
<evidence type="ECO:0000259" key="3">
    <source>
        <dbReference type="Pfam" id="PF20882"/>
    </source>
</evidence>
<keyword evidence="5" id="KW-1185">Reference proteome</keyword>
<organism evidence="4 5">
    <name type="scientific">Lyophyllum shimeji</name>
    <name type="common">Hon-shimeji</name>
    <name type="synonym">Tricholoma shimeji</name>
    <dbReference type="NCBI Taxonomy" id="47721"/>
    <lineage>
        <taxon>Eukaryota</taxon>
        <taxon>Fungi</taxon>
        <taxon>Dikarya</taxon>
        <taxon>Basidiomycota</taxon>
        <taxon>Agaricomycotina</taxon>
        <taxon>Agaricomycetes</taxon>
        <taxon>Agaricomycetidae</taxon>
        <taxon>Agaricales</taxon>
        <taxon>Tricholomatineae</taxon>
        <taxon>Lyophyllaceae</taxon>
        <taxon>Lyophyllum</taxon>
    </lineage>
</organism>
<protein>
    <recommendedName>
        <fullName evidence="3">Kinetochore protein Sos7 coiled-coil domain-containing protein</fullName>
    </recommendedName>
</protein>
<feature type="region of interest" description="Disordered" evidence="2">
    <location>
        <begin position="1"/>
        <end position="20"/>
    </location>
</feature>
<dbReference type="InterPro" id="IPR037475">
    <property type="entry name" value="Sos7"/>
</dbReference>
<comment type="caution">
    <text evidence="4">The sequence shown here is derived from an EMBL/GenBank/DDBJ whole genome shotgun (WGS) entry which is preliminary data.</text>
</comment>
<dbReference type="PANTHER" id="PTHR37329:SF1">
    <property type="entry name" value="KINETOCHORE PROTEIN SOS7"/>
    <property type="match status" value="1"/>
</dbReference>
<evidence type="ECO:0000313" key="4">
    <source>
        <dbReference type="EMBL" id="GLB45188.1"/>
    </source>
</evidence>
<feature type="domain" description="Kinetochore protein Sos7 coiled-coil" evidence="3">
    <location>
        <begin position="78"/>
        <end position="153"/>
    </location>
</feature>
<name>A0A9P3UU30_LYOSH</name>
<dbReference type="GO" id="GO:0034501">
    <property type="term" value="P:protein localization to kinetochore"/>
    <property type="evidence" value="ECO:0007669"/>
    <property type="project" value="InterPro"/>
</dbReference>
<feature type="compositionally biased region" description="Polar residues" evidence="2">
    <location>
        <begin position="1"/>
        <end position="17"/>
    </location>
</feature>
<proteinExistence type="predicted"/>
<evidence type="ECO:0000256" key="1">
    <source>
        <dbReference type="SAM" id="Coils"/>
    </source>
</evidence>
<evidence type="ECO:0000256" key="2">
    <source>
        <dbReference type="SAM" id="MobiDB-lite"/>
    </source>
</evidence>
<dbReference type="InterPro" id="IPR048781">
    <property type="entry name" value="Sos7_CC"/>
</dbReference>
<keyword evidence="1" id="KW-0175">Coiled coil</keyword>